<sequence>MNQDIVNSARSWIGTPYLHQASVKGVGCDCLGLLRGVWREVIGPEPELVPAYTPDWAEPQADELLHAAAQRHMQETTDELRPGQILLFRMRSGAVAKHIGIISQAASDARFIHAYTGHGVIESPLSAPWHRRIAARFQISQG</sequence>
<evidence type="ECO:0000256" key="2">
    <source>
        <dbReference type="ARBA" id="ARBA00022670"/>
    </source>
</evidence>
<keyword evidence="3" id="KW-0378">Hydrolase</keyword>
<dbReference type="Gene3D" id="3.90.1720.10">
    <property type="entry name" value="endopeptidase domain like (from Nostoc punctiforme)"/>
    <property type="match status" value="1"/>
</dbReference>
<accession>A0ABZ2V178</accession>
<dbReference type="NCBIfam" id="TIGR02219">
    <property type="entry name" value="phage_NlpC_fam"/>
    <property type="match status" value="1"/>
</dbReference>
<dbReference type="PROSITE" id="PS51935">
    <property type="entry name" value="NLPC_P60"/>
    <property type="match status" value="1"/>
</dbReference>
<proteinExistence type="inferred from homology"/>
<evidence type="ECO:0000259" key="5">
    <source>
        <dbReference type="PROSITE" id="PS51935"/>
    </source>
</evidence>
<evidence type="ECO:0000256" key="4">
    <source>
        <dbReference type="ARBA" id="ARBA00022807"/>
    </source>
</evidence>
<protein>
    <submittedName>
        <fullName evidence="6">NlpC/P60 family protein</fullName>
    </submittedName>
</protein>
<evidence type="ECO:0000313" key="7">
    <source>
        <dbReference type="Proteomes" id="UP001440612"/>
    </source>
</evidence>
<keyword evidence="7" id="KW-1185">Reference proteome</keyword>
<gene>
    <name evidence="6" type="ORF">AABB29_15305</name>
</gene>
<dbReference type="InterPro" id="IPR038765">
    <property type="entry name" value="Papain-like_cys_pep_sf"/>
</dbReference>
<evidence type="ECO:0000256" key="1">
    <source>
        <dbReference type="ARBA" id="ARBA00007074"/>
    </source>
</evidence>
<dbReference type="Pfam" id="PF00877">
    <property type="entry name" value="NLPC_P60"/>
    <property type="match status" value="1"/>
</dbReference>
<comment type="similarity">
    <text evidence="1">Belongs to the peptidase C40 family.</text>
</comment>
<evidence type="ECO:0000256" key="3">
    <source>
        <dbReference type="ARBA" id="ARBA00022801"/>
    </source>
</evidence>
<organism evidence="6 7">
    <name type="scientific">Yoonia phaeophyticola</name>
    <dbReference type="NCBI Taxonomy" id="3137369"/>
    <lineage>
        <taxon>Bacteria</taxon>
        <taxon>Pseudomonadati</taxon>
        <taxon>Pseudomonadota</taxon>
        <taxon>Alphaproteobacteria</taxon>
        <taxon>Rhodobacterales</taxon>
        <taxon>Paracoccaceae</taxon>
        <taxon>Yoonia</taxon>
    </lineage>
</organism>
<dbReference type="RefSeq" id="WP_341366341.1">
    <property type="nucleotide sequence ID" value="NZ_CP150951.2"/>
</dbReference>
<dbReference type="Proteomes" id="UP001440612">
    <property type="component" value="Chromosome"/>
</dbReference>
<reference evidence="7" key="1">
    <citation type="submission" date="2024-04" db="EMBL/GenBank/DDBJ databases">
        <title>Phylogenomic analyses of a clade within the roseobacter group suggest taxonomic reassignments of species of the genera Aestuariivita, Citreicella, Loktanella, Nautella, Pelagibaca, Ruegeria, Thalassobius, Thiobacimonas and Tropicibacter, and the proposal o.</title>
        <authorList>
            <person name="Jeon C.O."/>
        </authorList>
    </citation>
    <scope>NUCLEOTIDE SEQUENCE [LARGE SCALE GENOMIC DNA]</scope>
    <source>
        <strain evidence="7">BS5-3</strain>
    </source>
</reference>
<dbReference type="EMBL" id="CP150951">
    <property type="protein sequence ID" value="WZC48222.1"/>
    <property type="molecule type" value="Genomic_DNA"/>
</dbReference>
<dbReference type="InterPro" id="IPR000064">
    <property type="entry name" value="NLP_P60_dom"/>
</dbReference>
<feature type="domain" description="NlpC/P60" evidence="5">
    <location>
        <begin position="1"/>
        <end position="140"/>
    </location>
</feature>
<keyword evidence="2" id="KW-0645">Protease</keyword>
<evidence type="ECO:0000313" key="6">
    <source>
        <dbReference type="EMBL" id="WZC48222.1"/>
    </source>
</evidence>
<dbReference type="InterPro" id="IPR011929">
    <property type="entry name" value="Phage_pept_NlpC/P60"/>
</dbReference>
<keyword evidence="4" id="KW-0788">Thiol protease</keyword>
<name>A0ABZ2V178_9RHOB</name>
<dbReference type="SUPFAM" id="SSF54001">
    <property type="entry name" value="Cysteine proteinases"/>
    <property type="match status" value="1"/>
</dbReference>